<dbReference type="CDD" id="cd05466">
    <property type="entry name" value="PBP2_LTTR_substrate"/>
    <property type="match status" value="1"/>
</dbReference>
<dbReference type="GO" id="GO:0003700">
    <property type="term" value="F:DNA-binding transcription factor activity"/>
    <property type="evidence" value="ECO:0007669"/>
    <property type="project" value="InterPro"/>
</dbReference>
<proteinExistence type="inferred from homology"/>
<evidence type="ECO:0000313" key="8">
    <source>
        <dbReference type="Proteomes" id="UP000067626"/>
    </source>
</evidence>
<dbReference type="InterPro" id="IPR005119">
    <property type="entry name" value="LysR_subst-bd"/>
</dbReference>
<dbReference type="InterPro" id="IPR000847">
    <property type="entry name" value="LysR_HTH_N"/>
</dbReference>
<keyword evidence="2" id="KW-0805">Transcription regulation</keyword>
<dbReference type="InterPro" id="IPR036390">
    <property type="entry name" value="WH_DNA-bd_sf"/>
</dbReference>
<dbReference type="KEGG" id="ccro:CMC5_058810"/>
<dbReference type="SUPFAM" id="SSF46785">
    <property type="entry name" value="Winged helix' DNA-binding domain"/>
    <property type="match status" value="1"/>
</dbReference>
<keyword evidence="8" id="KW-1185">Reference proteome</keyword>
<feature type="compositionally biased region" description="Low complexity" evidence="5">
    <location>
        <begin position="313"/>
        <end position="335"/>
    </location>
</feature>
<evidence type="ECO:0000256" key="5">
    <source>
        <dbReference type="SAM" id="MobiDB-lite"/>
    </source>
</evidence>
<keyword evidence="4" id="KW-0804">Transcription</keyword>
<dbReference type="Pfam" id="PF00126">
    <property type="entry name" value="HTH_1"/>
    <property type="match status" value="1"/>
</dbReference>
<dbReference type="SUPFAM" id="SSF53850">
    <property type="entry name" value="Periplasmic binding protein-like II"/>
    <property type="match status" value="1"/>
</dbReference>
<evidence type="ECO:0000256" key="2">
    <source>
        <dbReference type="ARBA" id="ARBA00023015"/>
    </source>
</evidence>
<feature type="region of interest" description="Disordered" evidence="5">
    <location>
        <begin position="307"/>
        <end position="361"/>
    </location>
</feature>
<dbReference type="PANTHER" id="PTHR30126">
    <property type="entry name" value="HTH-TYPE TRANSCRIPTIONAL REGULATOR"/>
    <property type="match status" value="1"/>
</dbReference>
<reference evidence="7 8" key="1">
    <citation type="submission" date="2015-07" db="EMBL/GenBank/DDBJ databases">
        <title>Genome analysis of myxobacterium Chondromyces crocatus Cm c5 reveals a high potential for natural compound synthesis and the genetic basis for the loss of fruiting body formation.</title>
        <authorList>
            <person name="Zaburannyi N."/>
            <person name="Bunk B."/>
            <person name="Maier J."/>
            <person name="Overmann J."/>
            <person name="Mueller R."/>
        </authorList>
    </citation>
    <scope>NUCLEOTIDE SEQUENCE [LARGE SCALE GENOMIC DNA]</scope>
    <source>
        <strain evidence="7 8">Cm c5</strain>
    </source>
</reference>
<dbReference type="PROSITE" id="PS50931">
    <property type="entry name" value="HTH_LYSR"/>
    <property type="match status" value="1"/>
</dbReference>
<dbReference type="PATRIC" id="fig|52.7.peg.6487"/>
<dbReference type="InterPro" id="IPR036388">
    <property type="entry name" value="WH-like_DNA-bd_sf"/>
</dbReference>
<evidence type="ECO:0000256" key="3">
    <source>
        <dbReference type="ARBA" id="ARBA00023125"/>
    </source>
</evidence>
<gene>
    <name evidence="7" type="primary">lysR</name>
    <name evidence="7" type="ORF">CMC5_058810</name>
</gene>
<comment type="similarity">
    <text evidence="1">Belongs to the LysR transcriptional regulatory family.</text>
</comment>
<dbReference type="RefSeq" id="WP_063796367.1">
    <property type="nucleotide sequence ID" value="NZ_CP012159.1"/>
</dbReference>
<dbReference type="PRINTS" id="PR00039">
    <property type="entry name" value="HTHLYSR"/>
</dbReference>
<sequence>MLDPITLDQLRAFIAVVEEGSFSAAARKLQRVQSAVSTAMANLEAQLGVQLWDRSTKVATLTEQGQAVLAAARRVCNEVNALRKLTAGMHVGLEATVSLCVDVLCPTSALVDLCVGFAQHFPGVDLRIDTQTLSTVSARVLDGRATLGVVSPLGVAPGLESTVLAPVRMIPVVAPTYPLAAHRDPIPTTALADCIQIVLSERQDSGVPDQAVLSPRTWRVCDLHTKHAMLRAGLGWGNLPEHIARDDLRAGRLVKLRLQAWGEDEHRLYLSAVYRSDQAFGPAHRWLLEHLKALCLRDLTEALDLPCPPSTPEPSAFSANASASSLVAPSSAEPSPSEPSPSEPRSSPSARKSRPRSPRSS</sequence>
<evidence type="ECO:0000256" key="1">
    <source>
        <dbReference type="ARBA" id="ARBA00009437"/>
    </source>
</evidence>
<protein>
    <submittedName>
        <fullName evidence="7">LysR family transcriptional regulator</fullName>
    </submittedName>
</protein>
<evidence type="ECO:0000259" key="6">
    <source>
        <dbReference type="PROSITE" id="PS50931"/>
    </source>
</evidence>
<dbReference type="PANTHER" id="PTHR30126:SF91">
    <property type="entry name" value="LYSR FAMILY TRANSCRIPTIONAL REGULATOR"/>
    <property type="match status" value="1"/>
</dbReference>
<feature type="domain" description="HTH lysR-type" evidence="6">
    <location>
        <begin position="5"/>
        <end position="62"/>
    </location>
</feature>
<dbReference type="OrthoDB" id="196624at2"/>
<evidence type="ECO:0000313" key="7">
    <source>
        <dbReference type="EMBL" id="AKT41675.1"/>
    </source>
</evidence>
<feature type="compositionally biased region" description="Basic residues" evidence="5">
    <location>
        <begin position="351"/>
        <end position="361"/>
    </location>
</feature>
<organism evidence="7 8">
    <name type="scientific">Chondromyces crocatus</name>
    <dbReference type="NCBI Taxonomy" id="52"/>
    <lineage>
        <taxon>Bacteria</taxon>
        <taxon>Pseudomonadati</taxon>
        <taxon>Myxococcota</taxon>
        <taxon>Polyangia</taxon>
        <taxon>Polyangiales</taxon>
        <taxon>Polyangiaceae</taxon>
        <taxon>Chondromyces</taxon>
    </lineage>
</organism>
<name>A0A0K1ELB7_CHOCO</name>
<dbReference type="STRING" id="52.CMC5_058810"/>
<dbReference type="Gene3D" id="1.10.10.10">
    <property type="entry name" value="Winged helix-like DNA-binding domain superfamily/Winged helix DNA-binding domain"/>
    <property type="match status" value="1"/>
</dbReference>
<dbReference type="GO" id="GO:0000976">
    <property type="term" value="F:transcription cis-regulatory region binding"/>
    <property type="evidence" value="ECO:0007669"/>
    <property type="project" value="TreeGrafter"/>
</dbReference>
<keyword evidence="3" id="KW-0238">DNA-binding</keyword>
<evidence type="ECO:0000256" key="4">
    <source>
        <dbReference type="ARBA" id="ARBA00023163"/>
    </source>
</evidence>
<dbReference type="Pfam" id="PF03466">
    <property type="entry name" value="LysR_substrate"/>
    <property type="match status" value="1"/>
</dbReference>
<dbReference type="FunFam" id="1.10.10.10:FF:000001">
    <property type="entry name" value="LysR family transcriptional regulator"/>
    <property type="match status" value="1"/>
</dbReference>
<dbReference type="AlphaFoldDB" id="A0A0K1ELB7"/>
<dbReference type="EMBL" id="CP012159">
    <property type="protein sequence ID" value="AKT41675.1"/>
    <property type="molecule type" value="Genomic_DNA"/>
</dbReference>
<dbReference type="Proteomes" id="UP000067626">
    <property type="component" value="Chromosome"/>
</dbReference>
<dbReference type="Gene3D" id="3.40.190.290">
    <property type="match status" value="1"/>
</dbReference>
<accession>A0A0K1ELB7</accession>